<protein>
    <submittedName>
        <fullName evidence="2">Uncharacterized protein</fullName>
    </submittedName>
</protein>
<feature type="region of interest" description="Disordered" evidence="1">
    <location>
        <begin position="1"/>
        <end position="20"/>
    </location>
</feature>
<proteinExistence type="predicted"/>
<keyword evidence="3" id="KW-1185">Reference proteome</keyword>
<evidence type="ECO:0000256" key="1">
    <source>
        <dbReference type="SAM" id="MobiDB-lite"/>
    </source>
</evidence>
<dbReference type="EMBL" id="CP144747">
    <property type="protein sequence ID" value="WVZ61432.1"/>
    <property type="molecule type" value="Genomic_DNA"/>
</dbReference>
<evidence type="ECO:0000313" key="2">
    <source>
        <dbReference type="EMBL" id="WVZ61431.1"/>
    </source>
</evidence>
<sequence length="59" mass="6654">MWLLDPEVGDQEEHERERTSRGAPQILCLGVVPSHVPIFTPLWTCGVRTVECPTLERAP</sequence>
<organism evidence="2 3">
    <name type="scientific">Paspalum notatum var. saurae</name>
    <dbReference type="NCBI Taxonomy" id="547442"/>
    <lineage>
        <taxon>Eukaryota</taxon>
        <taxon>Viridiplantae</taxon>
        <taxon>Streptophyta</taxon>
        <taxon>Embryophyta</taxon>
        <taxon>Tracheophyta</taxon>
        <taxon>Spermatophyta</taxon>
        <taxon>Magnoliopsida</taxon>
        <taxon>Liliopsida</taxon>
        <taxon>Poales</taxon>
        <taxon>Poaceae</taxon>
        <taxon>PACMAD clade</taxon>
        <taxon>Panicoideae</taxon>
        <taxon>Andropogonodae</taxon>
        <taxon>Paspaleae</taxon>
        <taxon>Paspalinae</taxon>
        <taxon>Paspalum</taxon>
    </lineage>
</organism>
<feature type="compositionally biased region" description="Basic and acidic residues" evidence="1">
    <location>
        <begin position="11"/>
        <end position="20"/>
    </location>
</feature>
<gene>
    <name evidence="2" type="ORF">U9M48_011302</name>
</gene>
<dbReference type="Proteomes" id="UP001341281">
    <property type="component" value="Chromosome 03"/>
</dbReference>
<evidence type="ECO:0000313" key="3">
    <source>
        <dbReference type="Proteomes" id="UP001341281"/>
    </source>
</evidence>
<accession>A0AAQ3WH11</accession>
<dbReference type="AlphaFoldDB" id="A0AAQ3WH11"/>
<dbReference type="EMBL" id="CP144747">
    <property type="protein sequence ID" value="WVZ61431.1"/>
    <property type="molecule type" value="Genomic_DNA"/>
</dbReference>
<name>A0AAQ3WH11_PASNO</name>
<reference evidence="2 3" key="1">
    <citation type="submission" date="2024-02" db="EMBL/GenBank/DDBJ databases">
        <title>High-quality chromosome-scale genome assembly of Pensacola bahiagrass (Paspalum notatum Flugge var. saurae).</title>
        <authorList>
            <person name="Vega J.M."/>
            <person name="Podio M."/>
            <person name="Orjuela J."/>
            <person name="Siena L.A."/>
            <person name="Pessino S.C."/>
            <person name="Combes M.C."/>
            <person name="Mariac C."/>
            <person name="Albertini E."/>
            <person name="Pupilli F."/>
            <person name="Ortiz J.P.A."/>
            <person name="Leblanc O."/>
        </authorList>
    </citation>
    <scope>NUCLEOTIDE SEQUENCE [LARGE SCALE GENOMIC DNA]</scope>
    <source>
        <strain evidence="2">R1</strain>
        <tissue evidence="2">Leaf</tissue>
    </source>
</reference>